<dbReference type="InterPro" id="IPR049855">
    <property type="entry name" value="DotG/IcmE-like_C"/>
</dbReference>
<keyword evidence="2" id="KW-0812">Transmembrane</keyword>
<feature type="region of interest" description="Disordered" evidence="1">
    <location>
        <begin position="90"/>
        <end position="132"/>
    </location>
</feature>
<geneLocation type="plasmid" evidence="3">
    <name>pB-3002cz</name>
</geneLocation>
<evidence type="ECO:0000256" key="1">
    <source>
        <dbReference type="SAM" id="MobiDB-lite"/>
    </source>
</evidence>
<dbReference type="EMBL" id="KJ958926">
    <property type="protein sequence ID" value="AJP18464.1"/>
    <property type="molecule type" value="Genomic_DNA"/>
</dbReference>
<dbReference type="AlphaFoldDB" id="A0A0C5H2U8"/>
<accession>A0A0C5H2U8</accession>
<keyword evidence="2" id="KW-0472">Membrane</keyword>
<feature type="compositionally biased region" description="Basic and acidic residues" evidence="1">
    <location>
        <begin position="114"/>
        <end position="129"/>
    </location>
</feature>
<feature type="transmembrane region" description="Helical" evidence="2">
    <location>
        <begin position="12"/>
        <end position="33"/>
    </location>
</feature>
<feature type="compositionally biased region" description="Polar residues" evidence="1">
    <location>
        <begin position="394"/>
        <end position="446"/>
    </location>
</feature>
<name>A0A0C5H2U8_KLEPN</name>
<feature type="region of interest" description="Disordered" evidence="1">
    <location>
        <begin position="389"/>
        <end position="446"/>
    </location>
</feature>
<reference evidence="3" key="1">
    <citation type="journal article" date="2015" name="Antimicrob. Agents Chemother.">
        <title>Complete nucleotide sequences of two NDM-1-encoding plasmids from the same sequence type 11 Klebsiella pneumoniae strain.</title>
        <authorList>
            <person name="Studentova V."/>
            <person name="Dobiasova H."/>
            <person name="Hedlova D."/>
            <person name="Dolejska M."/>
            <person name="Papagiannitsis C.C."/>
            <person name="Hrabak J."/>
        </authorList>
    </citation>
    <scope>NUCLEOTIDE SEQUENCE</scope>
    <source>
        <strain evidence="3">Kpn-3002cz</strain>
        <plasmid evidence="3">pB-3002cz</plasmid>
    </source>
</reference>
<protein>
    <submittedName>
        <fullName evidence="3">TraO</fullName>
    </submittedName>
</protein>
<dbReference type="CDD" id="cd16431">
    <property type="entry name" value="IcmE"/>
    <property type="match status" value="1"/>
</dbReference>
<dbReference type="RefSeq" id="WP_015632430.1">
    <property type="nucleotide sequence ID" value="NZ_CABFWU010000003.1"/>
</dbReference>
<keyword evidence="3" id="KW-0614">Plasmid</keyword>
<evidence type="ECO:0000256" key="2">
    <source>
        <dbReference type="SAM" id="Phobius"/>
    </source>
</evidence>
<dbReference type="NCBIfam" id="NF033884">
    <property type="entry name" value="conj_TraO_IncI1"/>
    <property type="match status" value="1"/>
</dbReference>
<dbReference type="PATRIC" id="fig|573.1921.peg.5859"/>
<proteinExistence type="predicted"/>
<organism evidence="3">
    <name type="scientific">Klebsiella pneumoniae</name>
    <dbReference type="NCBI Taxonomy" id="573"/>
    <lineage>
        <taxon>Bacteria</taxon>
        <taxon>Pseudomonadati</taxon>
        <taxon>Pseudomonadota</taxon>
        <taxon>Gammaproteobacteria</taxon>
        <taxon>Enterobacterales</taxon>
        <taxon>Enterobacteriaceae</taxon>
        <taxon>Klebsiella/Raoultella group</taxon>
        <taxon>Klebsiella</taxon>
        <taxon>Klebsiella pneumoniae complex</taxon>
    </lineage>
</organism>
<keyword evidence="2" id="KW-1133">Transmembrane helix</keyword>
<evidence type="ECO:0000313" key="3">
    <source>
        <dbReference type="EMBL" id="AJP18464.1"/>
    </source>
</evidence>
<sequence length="446" mass="46745">MANENDASRDKKLLVGLIALVCAGAAGGGYLVWNHFFAPPPTPSRINVTNVTSAGKHQSTETEQYRQLLHEYNREGASAARADNSSFIASIPVGGGTPVHTVEAPPKEKKRKPAHEEKQKEKKKDEGLSKSDQAALNKLLASMDTSAQSPDLQQVSLAVATEPGAAAEGSQAKSAYADWTSSIMPRSTGGGLSGGEGSTAPIIELIPAYTRVPGSVDFGIDSDNNNSPAVVRLYTGPYKGAVLKASQAKLGGDGVVIHMTTMYWNRKNYRVDAYALKDDTLMANVATDVNHHYMSRILLPSIAAGIGKAGDLYADANTEILTNGYSTVTSHAGMPDGEAVAGVVAGGAASNAADVLKSDAAKISPTQVTVDAGQAVYVEFMAAVTTADEIKPRGQNSPGNTATTPENLQDSHTGNALSPVSPTLAQLREQTQSRIRTQSKPENTSE</sequence>